<evidence type="ECO:0000259" key="1">
    <source>
        <dbReference type="Pfam" id="PF00775"/>
    </source>
</evidence>
<feature type="domain" description="Intradiol ring-cleavage dioxygenases" evidence="1">
    <location>
        <begin position="58"/>
        <end position="188"/>
    </location>
</feature>
<dbReference type="InterPro" id="IPR015889">
    <property type="entry name" value="Intradiol_dOase_core"/>
</dbReference>
<evidence type="ECO:0000313" key="2">
    <source>
        <dbReference type="EMBL" id="VVE36771.1"/>
    </source>
</evidence>
<dbReference type="Proteomes" id="UP000414233">
    <property type="component" value="Unassembled WGS sequence"/>
</dbReference>
<dbReference type="PROSITE" id="PS51318">
    <property type="entry name" value="TAT"/>
    <property type="match status" value="1"/>
</dbReference>
<name>A0A5E4XK43_9BURK</name>
<evidence type="ECO:0000313" key="3">
    <source>
        <dbReference type="Proteomes" id="UP000414233"/>
    </source>
</evidence>
<organism evidence="2 3">
    <name type="scientific">Pandoraea terrae</name>
    <dbReference type="NCBI Taxonomy" id="1537710"/>
    <lineage>
        <taxon>Bacteria</taxon>
        <taxon>Pseudomonadati</taxon>
        <taxon>Pseudomonadota</taxon>
        <taxon>Betaproteobacteria</taxon>
        <taxon>Burkholderiales</taxon>
        <taxon>Burkholderiaceae</taxon>
        <taxon>Pandoraea</taxon>
    </lineage>
</organism>
<dbReference type="EMBL" id="CABPRZ010000018">
    <property type="protein sequence ID" value="VVE36771.1"/>
    <property type="molecule type" value="Genomic_DNA"/>
</dbReference>
<sequence length="247" mass="26542">MNDTDGKASSLMRRRKALGMLGAAAAAVLAERSDAQPGASGSAKRKQPACILTPEQTEGPYFVDERLNRSDIRVDPTDGLARPGVPLALVLRISSISSAGCTPLTGAVVDIWHCDAAGIYSDVADPGFSSLGKKFLRGYQVTDANGNARFVTVYPGWYRGRAVHIHFKVRAKAGSGQGYEFTSQLYFDDAITDRVHARNPYAGRGQRKVKNEGDAIFRDGGSQLVLSLVEGTQGYSATFDVGLRMPR</sequence>
<proteinExistence type="predicted"/>
<keyword evidence="2" id="KW-0223">Dioxygenase</keyword>
<accession>A0A5E4XK43</accession>
<dbReference type="AlphaFoldDB" id="A0A5E4XK43"/>
<dbReference type="PANTHER" id="PTHR34315">
    <property type="match status" value="1"/>
</dbReference>
<dbReference type="CDD" id="cd03457">
    <property type="entry name" value="intradiol_dioxygenase_like"/>
    <property type="match status" value="1"/>
</dbReference>
<keyword evidence="3" id="KW-1185">Reference proteome</keyword>
<protein>
    <submittedName>
        <fullName evidence="2">Catechol 1,2-dioxygenase</fullName>
    </submittedName>
</protein>
<dbReference type="GO" id="GO:0008199">
    <property type="term" value="F:ferric iron binding"/>
    <property type="evidence" value="ECO:0007669"/>
    <property type="project" value="InterPro"/>
</dbReference>
<dbReference type="GO" id="GO:0016702">
    <property type="term" value="F:oxidoreductase activity, acting on single donors with incorporation of molecular oxygen, incorporation of two atoms of oxygen"/>
    <property type="evidence" value="ECO:0007669"/>
    <property type="project" value="InterPro"/>
</dbReference>
<dbReference type="Gene3D" id="2.60.130.10">
    <property type="entry name" value="Aromatic compound dioxygenase"/>
    <property type="match status" value="1"/>
</dbReference>
<dbReference type="SUPFAM" id="SSF49482">
    <property type="entry name" value="Aromatic compound dioxygenase"/>
    <property type="match status" value="1"/>
</dbReference>
<dbReference type="Pfam" id="PF00775">
    <property type="entry name" value="Dioxygenase_C"/>
    <property type="match status" value="1"/>
</dbReference>
<dbReference type="PANTHER" id="PTHR34315:SF1">
    <property type="entry name" value="INTRADIOL RING-CLEAVAGE DIOXYGENASES DOMAIN-CONTAINING PROTEIN-RELATED"/>
    <property type="match status" value="1"/>
</dbReference>
<dbReference type="InterPro" id="IPR006311">
    <property type="entry name" value="TAT_signal"/>
</dbReference>
<gene>
    <name evidence="2" type="ORF">PTE30175_03842</name>
</gene>
<dbReference type="InterPro" id="IPR000627">
    <property type="entry name" value="Intradiol_dOase_C"/>
</dbReference>
<reference evidence="2 3" key="1">
    <citation type="submission" date="2019-08" db="EMBL/GenBank/DDBJ databases">
        <authorList>
            <person name="Peeters C."/>
        </authorList>
    </citation>
    <scope>NUCLEOTIDE SEQUENCE [LARGE SCALE GENOMIC DNA]</scope>
    <source>
        <strain evidence="2 3">LMG 30175</strain>
    </source>
</reference>
<keyword evidence="2" id="KW-0560">Oxidoreductase</keyword>